<proteinExistence type="predicted"/>
<sequence length="153" mass="17191">MVSYIAIGLSVLSIALHFTPTFAGVRISLNTPENALITFAKADRGGSFRDLRELAKASRTEEKWPMVDPKSLTVSKVVPIEDSGRAENNGQVMCFISYKGTDGVPKYEVVTLRKNFQGNFGVGYFREYIDKQTEGDKWRIEAKEAWESRGEFN</sequence>
<evidence type="ECO:0000313" key="1">
    <source>
        <dbReference type="EMBL" id="MEK7952024.1"/>
    </source>
</evidence>
<reference evidence="1 2" key="1">
    <citation type="submission" date="2024-04" db="EMBL/GenBank/DDBJ databases">
        <title>Luteolibacter sp. isolated from soil.</title>
        <authorList>
            <person name="An J."/>
        </authorList>
    </citation>
    <scope>NUCLEOTIDE SEQUENCE [LARGE SCALE GENOMIC DNA]</scope>
    <source>
        <strain evidence="1 2">Y139</strain>
    </source>
</reference>
<evidence type="ECO:0000313" key="2">
    <source>
        <dbReference type="Proteomes" id="UP001371305"/>
    </source>
</evidence>
<gene>
    <name evidence="1" type="ORF">WKV53_16030</name>
</gene>
<keyword evidence="2" id="KW-1185">Reference proteome</keyword>
<protein>
    <submittedName>
        <fullName evidence="1">Uncharacterized protein</fullName>
    </submittedName>
</protein>
<name>A0ABU9AYJ9_9BACT</name>
<dbReference type="Proteomes" id="UP001371305">
    <property type="component" value="Unassembled WGS sequence"/>
</dbReference>
<organism evidence="1 2">
    <name type="scientific">Luteolibacter soli</name>
    <dbReference type="NCBI Taxonomy" id="3135280"/>
    <lineage>
        <taxon>Bacteria</taxon>
        <taxon>Pseudomonadati</taxon>
        <taxon>Verrucomicrobiota</taxon>
        <taxon>Verrucomicrobiia</taxon>
        <taxon>Verrucomicrobiales</taxon>
        <taxon>Verrucomicrobiaceae</taxon>
        <taxon>Luteolibacter</taxon>
    </lineage>
</organism>
<accession>A0ABU9AYJ9</accession>
<dbReference type="EMBL" id="JBBUKT010000006">
    <property type="protein sequence ID" value="MEK7952024.1"/>
    <property type="molecule type" value="Genomic_DNA"/>
</dbReference>
<comment type="caution">
    <text evidence="1">The sequence shown here is derived from an EMBL/GenBank/DDBJ whole genome shotgun (WGS) entry which is preliminary data.</text>
</comment>